<gene>
    <name evidence="1" type="ORF">E3983_04235</name>
</gene>
<dbReference type="EMBL" id="CP038254">
    <property type="protein sequence ID" value="QBR83635.1"/>
    <property type="molecule type" value="Genomic_DNA"/>
</dbReference>
<proteinExistence type="predicted"/>
<name>A0AAX1EEU7_9GAMM</name>
<dbReference type="Proteomes" id="UP000295517">
    <property type="component" value="Chromosome"/>
</dbReference>
<dbReference type="AlphaFoldDB" id="A0AAX1EEU7"/>
<accession>A0AAX1EEU7</accession>
<protein>
    <submittedName>
        <fullName evidence="1">Uncharacterized protein</fullName>
    </submittedName>
</protein>
<organism evidence="1 2">
    <name type="scientific">Legionella israelensis</name>
    <dbReference type="NCBI Taxonomy" id="454"/>
    <lineage>
        <taxon>Bacteria</taxon>
        <taxon>Pseudomonadati</taxon>
        <taxon>Pseudomonadota</taxon>
        <taxon>Gammaproteobacteria</taxon>
        <taxon>Legionellales</taxon>
        <taxon>Legionellaceae</taxon>
        <taxon>Legionella</taxon>
    </lineage>
</organism>
<dbReference type="RefSeq" id="WP_135059991.1">
    <property type="nucleotide sequence ID" value="NZ_CP038254.1"/>
</dbReference>
<reference evidence="1 2" key="1">
    <citation type="submission" date="2019-03" db="EMBL/GenBank/DDBJ databases">
        <title>Diverse conjugative elements silence natural transformation in Legionella species.</title>
        <authorList>
            <person name="Durieux I."/>
            <person name="Ginevra C."/>
            <person name="Attaiech L."/>
            <person name="Picq K."/>
            <person name="Juan P.A."/>
            <person name="Jarraud S."/>
            <person name="Charpentier X."/>
        </authorList>
    </citation>
    <scope>NUCLEOTIDE SEQUENCE [LARGE SCALE GENOMIC DNA]</scope>
    <source>
        <strain evidence="1 2">HL-0427-4011</strain>
    </source>
</reference>
<sequence length="221" mass="25365">MSSIINEYIGWLREYKSRGGYYSKLAKKLINELKEIHVIADLEATLSGIPRPSFPMTLFGKNEFFLKLDDWQEEIINRQEAYIKALGTINEVESSSSDIHKLIIFIRNTLNGDDCLLHIRGLSFFKILEDAEQLKETLEYLASLPEVDPPDDPRQNTFDAIVPDDEEHAACLRLLRNNSADFHSNYPANRHANSLLQTVLLIYQDMTSSSQLKSVKQVRTF</sequence>
<evidence type="ECO:0000313" key="1">
    <source>
        <dbReference type="EMBL" id="QBR83635.1"/>
    </source>
</evidence>
<evidence type="ECO:0000313" key="2">
    <source>
        <dbReference type="Proteomes" id="UP000295517"/>
    </source>
</evidence>